<protein>
    <submittedName>
        <fullName evidence="6">DNA-binding response regulator</fullName>
    </submittedName>
</protein>
<comment type="caution">
    <text evidence="6">The sequence shown here is derived from an EMBL/GenBank/DDBJ whole genome shotgun (WGS) entry which is preliminary data.</text>
</comment>
<dbReference type="InterPro" id="IPR001789">
    <property type="entry name" value="Sig_transdc_resp-reg_receiver"/>
</dbReference>
<proteinExistence type="predicted"/>
<dbReference type="EMBL" id="BSOJ01000017">
    <property type="protein sequence ID" value="GLR26737.1"/>
    <property type="molecule type" value="Genomic_DNA"/>
</dbReference>
<dbReference type="SMART" id="SM00448">
    <property type="entry name" value="REC"/>
    <property type="match status" value="1"/>
</dbReference>
<feature type="domain" description="Response regulatory" evidence="5">
    <location>
        <begin position="3"/>
        <end position="120"/>
    </location>
</feature>
<dbReference type="InterPro" id="IPR058245">
    <property type="entry name" value="NreC/VraR/RcsB-like_REC"/>
</dbReference>
<dbReference type="SMART" id="SM00421">
    <property type="entry name" value="HTH_LUXR"/>
    <property type="match status" value="1"/>
</dbReference>
<keyword evidence="1 3" id="KW-0597">Phosphoprotein</keyword>
<dbReference type="Proteomes" id="UP001156664">
    <property type="component" value="Unassembled WGS sequence"/>
</dbReference>
<keyword evidence="2 6" id="KW-0238">DNA-binding</keyword>
<reference evidence="7" key="1">
    <citation type="journal article" date="2019" name="Int. J. Syst. Evol. Microbiol.">
        <title>The Global Catalogue of Microorganisms (GCM) 10K type strain sequencing project: providing services to taxonomists for standard genome sequencing and annotation.</title>
        <authorList>
            <consortium name="The Broad Institute Genomics Platform"/>
            <consortium name="The Broad Institute Genome Sequencing Center for Infectious Disease"/>
            <person name="Wu L."/>
            <person name="Ma J."/>
        </authorList>
    </citation>
    <scope>NUCLEOTIDE SEQUENCE [LARGE SCALE GENOMIC DNA]</scope>
    <source>
        <strain evidence="7">NBRC 105857</strain>
    </source>
</reference>
<dbReference type="PANTHER" id="PTHR43214:SF43">
    <property type="entry name" value="TWO-COMPONENT RESPONSE REGULATOR"/>
    <property type="match status" value="1"/>
</dbReference>
<dbReference type="PANTHER" id="PTHR43214">
    <property type="entry name" value="TWO-COMPONENT RESPONSE REGULATOR"/>
    <property type="match status" value="1"/>
</dbReference>
<dbReference type="CDD" id="cd17535">
    <property type="entry name" value="REC_NarL-like"/>
    <property type="match status" value="1"/>
</dbReference>
<accession>A0ABQ5YTG1</accession>
<dbReference type="InterPro" id="IPR000792">
    <property type="entry name" value="Tscrpt_reg_LuxR_C"/>
</dbReference>
<sequence>MIKVLLADDHALLRGSLKQLLEDTGFIEVVAQAGDYPEIMKAINSNPAIELAILDISMPGKNGVDVVKILKDKRSELRILMLSMHPEDQYAVRALKAGASGYLTKNTAPEKLVDAIQVIAAGRKYITPELAESLATHLTDDSDKPLHSTLSDREFETIRMIASGKKLSEIAEAMALSPKTVSVYRARILDKMKMKTNGELTRYALEHRLI</sequence>
<dbReference type="PROSITE" id="PS50043">
    <property type="entry name" value="HTH_LUXR_2"/>
    <property type="match status" value="1"/>
</dbReference>
<dbReference type="Pfam" id="PF00072">
    <property type="entry name" value="Response_reg"/>
    <property type="match status" value="1"/>
</dbReference>
<dbReference type="SUPFAM" id="SSF46894">
    <property type="entry name" value="C-terminal effector domain of the bipartite response regulators"/>
    <property type="match status" value="1"/>
</dbReference>
<dbReference type="InterPro" id="IPR011006">
    <property type="entry name" value="CheY-like_superfamily"/>
</dbReference>
<dbReference type="InterPro" id="IPR016032">
    <property type="entry name" value="Sig_transdc_resp-reg_C-effctor"/>
</dbReference>
<evidence type="ECO:0000259" key="4">
    <source>
        <dbReference type="PROSITE" id="PS50043"/>
    </source>
</evidence>
<keyword evidence="7" id="KW-1185">Reference proteome</keyword>
<feature type="domain" description="HTH luxR-type" evidence="4">
    <location>
        <begin position="143"/>
        <end position="208"/>
    </location>
</feature>
<gene>
    <name evidence="6" type="ORF">GCM10007875_18270</name>
</gene>
<evidence type="ECO:0000313" key="6">
    <source>
        <dbReference type="EMBL" id="GLR26737.1"/>
    </source>
</evidence>
<dbReference type="PRINTS" id="PR00038">
    <property type="entry name" value="HTHLUXR"/>
</dbReference>
<evidence type="ECO:0000256" key="3">
    <source>
        <dbReference type="PROSITE-ProRule" id="PRU00169"/>
    </source>
</evidence>
<name>A0ABQ5YTG1_9BURK</name>
<evidence type="ECO:0000256" key="2">
    <source>
        <dbReference type="ARBA" id="ARBA00023125"/>
    </source>
</evidence>
<dbReference type="SUPFAM" id="SSF52172">
    <property type="entry name" value="CheY-like"/>
    <property type="match status" value="1"/>
</dbReference>
<dbReference type="CDD" id="cd06170">
    <property type="entry name" value="LuxR_C_like"/>
    <property type="match status" value="1"/>
</dbReference>
<evidence type="ECO:0000259" key="5">
    <source>
        <dbReference type="PROSITE" id="PS50110"/>
    </source>
</evidence>
<dbReference type="PROSITE" id="PS50110">
    <property type="entry name" value="RESPONSE_REGULATORY"/>
    <property type="match status" value="1"/>
</dbReference>
<dbReference type="RefSeq" id="WP_284281391.1">
    <property type="nucleotide sequence ID" value="NZ_BSOJ01000017.1"/>
</dbReference>
<dbReference type="GO" id="GO:0003677">
    <property type="term" value="F:DNA binding"/>
    <property type="evidence" value="ECO:0007669"/>
    <property type="project" value="UniProtKB-KW"/>
</dbReference>
<dbReference type="Pfam" id="PF00196">
    <property type="entry name" value="GerE"/>
    <property type="match status" value="1"/>
</dbReference>
<organism evidence="6 7">
    <name type="scientific">Limnobacter litoralis</name>
    <dbReference type="NCBI Taxonomy" id="481366"/>
    <lineage>
        <taxon>Bacteria</taxon>
        <taxon>Pseudomonadati</taxon>
        <taxon>Pseudomonadota</taxon>
        <taxon>Betaproteobacteria</taxon>
        <taxon>Burkholderiales</taxon>
        <taxon>Burkholderiaceae</taxon>
        <taxon>Limnobacter</taxon>
    </lineage>
</organism>
<evidence type="ECO:0000256" key="1">
    <source>
        <dbReference type="ARBA" id="ARBA00022553"/>
    </source>
</evidence>
<dbReference type="InterPro" id="IPR039420">
    <property type="entry name" value="WalR-like"/>
</dbReference>
<dbReference type="Gene3D" id="3.40.50.2300">
    <property type="match status" value="1"/>
</dbReference>
<feature type="modified residue" description="4-aspartylphosphate" evidence="3">
    <location>
        <position position="55"/>
    </location>
</feature>
<evidence type="ECO:0000313" key="7">
    <source>
        <dbReference type="Proteomes" id="UP001156664"/>
    </source>
</evidence>